<keyword evidence="6" id="KW-0503">Monooxygenase</keyword>
<evidence type="ECO:0000256" key="7">
    <source>
        <dbReference type="SAM" id="Phobius"/>
    </source>
</evidence>
<keyword evidence="9" id="KW-1185">Reference proteome</keyword>
<dbReference type="GO" id="GO:0005506">
    <property type="term" value="F:iron ion binding"/>
    <property type="evidence" value="ECO:0007669"/>
    <property type="project" value="InterPro"/>
</dbReference>
<dbReference type="CDD" id="cd11064">
    <property type="entry name" value="CYP86A"/>
    <property type="match status" value="1"/>
</dbReference>
<comment type="similarity">
    <text evidence="1 6">Belongs to the cytochrome P450 family.</text>
</comment>
<dbReference type="PRINTS" id="PR00385">
    <property type="entry name" value="P450"/>
</dbReference>
<feature type="transmembrane region" description="Helical" evidence="7">
    <location>
        <begin position="12"/>
        <end position="34"/>
    </location>
</feature>
<evidence type="ECO:0000256" key="1">
    <source>
        <dbReference type="ARBA" id="ARBA00010617"/>
    </source>
</evidence>
<dbReference type="Pfam" id="PF00067">
    <property type="entry name" value="p450"/>
    <property type="match status" value="1"/>
</dbReference>
<name>A0A443Q2E1_9MAGN</name>
<dbReference type="STRING" id="337451.A0A443Q2E1"/>
<protein>
    <submittedName>
        <fullName evidence="8">Cytochrome P450 94C1-like protein</fullName>
    </submittedName>
</protein>
<keyword evidence="3 6" id="KW-0560">Oxidoreductase</keyword>
<evidence type="ECO:0000256" key="3">
    <source>
        <dbReference type="ARBA" id="ARBA00023002"/>
    </source>
</evidence>
<evidence type="ECO:0000256" key="4">
    <source>
        <dbReference type="ARBA" id="ARBA00023004"/>
    </source>
</evidence>
<comment type="caution">
    <text evidence="8">The sequence shown here is derived from an EMBL/GenBank/DDBJ whole genome shotgun (WGS) entry which is preliminary data.</text>
</comment>
<dbReference type="PROSITE" id="PS00086">
    <property type="entry name" value="CYTOCHROME_P450"/>
    <property type="match status" value="1"/>
</dbReference>
<keyword evidence="7" id="KW-0812">Transmembrane</keyword>
<dbReference type="GO" id="GO:0020037">
    <property type="term" value="F:heme binding"/>
    <property type="evidence" value="ECO:0007669"/>
    <property type="project" value="InterPro"/>
</dbReference>
<dbReference type="OrthoDB" id="1470350at2759"/>
<evidence type="ECO:0000256" key="2">
    <source>
        <dbReference type="ARBA" id="ARBA00022723"/>
    </source>
</evidence>
<evidence type="ECO:0000256" key="6">
    <source>
        <dbReference type="RuleBase" id="RU000461"/>
    </source>
</evidence>
<dbReference type="Gene3D" id="1.10.630.10">
    <property type="entry name" value="Cytochrome P450"/>
    <property type="match status" value="1"/>
</dbReference>
<comment type="cofactor">
    <cofactor evidence="5">
        <name>heme</name>
        <dbReference type="ChEBI" id="CHEBI:30413"/>
    </cofactor>
</comment>
<dbReference type="EMBL" id="QPKB01000012">
    <property type="protein sequence ID" value="RWR97193.1"/>
    <property type="molecule type" value="Genomic_DNA"/>
</dbReference>
<evidence type="ECO:0000256" key="5">
    <source>
        <dbReference type="PIRSR" id="PIRSR602401-1"/>
    </source>
</evidence>
<dbReference type="InterPro" id="IPR001128">
    <property type="entry name" value="Cyt_P450"/>
</dbReference>
<organism evidence="8 9">
    <name type="scientific">Cinnamomum micranthum f. kanehirae</name>
    <dbReference type="NCBI Taxonomy" id="337451"/>
    <lineage>
        <taxon>Eukaryota</taxon>
        <taxon>Viridiplantae</taxon>
        <taxon>Streptophyta</taxon>
        <taxon>Embryophyta</taxon>
        <taxon>Tracheophyta</taxon>
        <taxon>Spermatophyta</taxon>
        <taxon>Magnoliopsida</taxon>
        <taxon>Magnoliidae</taxon>
        <taxon>Laurales</taxon>
        <taxon>Lauraceae</taxon>
        <taxon>Cinnamomum</taxon>
    </lineage>
</organism>
<dbReference type="SUPFAM" id="SSF48264">
    <property type="entry name" value="Cytochrome P450"/>
    <property type="match status" value="1"/>
</dbReference>
<proteinExistence type="inferred from homology"/>
<dbReference type="AlphaFoldDB" id="A0A443Q2E1"/>
<dbReference type="InterPro" id="IPR002401">
    <property type="entry name" value="Cyt_P450_E_grp-I"/>
</dbReference>
<dbReference type="Proteomes" id="UP000283530">
    <property type="component" value="Unassembled WGS sequence"/>
</dbReference>
<gene>
    <name evidence="8" type="ORF">CKAN_02661300</name>
</gene>
<feature type="binding site" description="axial binding residue" evidence="5">
    <location>
        <position position="444"/>
    </location>
    <ligand>
        <name>heme</name>
        <dbReference type="ChEBI" id="CHEBI:30413"/>
    </ligand>
    <ligandPart>
        <name>Fe</name>
        <dbReference type="ChEBI" id="CHEBI:18248"/>
    </ligandPart>
</feature>
<dbReference type="InterPro" id="IPR036396">
    <property type="entry name" value="Cyt_P450_sf"/>
</dbReference>
<dbReference type="GO" id="GO:0006629">
    <property type="term" value="P:lipid metabolic process"/>
    <property type="evidence" value="ECO:0007669"/>
    <property type="project" value="UniProtKB-ARBA"/>
</dbReference>
<keyword evidence="4 5" id="KW-0408">Iron</keyword>
<accession>A0A443Q2E1</accession>
<sequence length="561" mass="63244">MEGAASSLLSLFSFLFFSFTILFSFFSLLLYFMMVRLWCNCEVCHTLMTSGWSRKFDNLCDWYTHLLQESPMGTIHIHILGNTITANPKNVEHMINTRFENYPKGKPFSALLGDLLGQGIFNVDGDKWRFQRKMASLELGSVSVRSYAFEIVTGEIRNRLLPLMKSFSDQERIGGNILDLQDVFRRFAFHNICKISFGLDQGCLGLTLPMSEFTAAFDLASNLLAKRATAASPLIWKIKRLLNVGSERKLRRAIGLVHVLADEVIKKRRSLGMSSQGDLLSRFMGSVNDDRYLRDIVISFLLAGRDTVASALTSFFWLLSKHPEVGSKVLDETAQVMGQTQHLATYDQLKAMHYLHAALYETMRLHPPVQHDSKHAAADDILPDGTFVRQGTKVTYHSYAMGRMEKIWGTDCMEFKPQRWLKGGVFSPESPFKYPVFHAGSRVCLGKEMAVVEMKSVAVAMVRMFKIDVLDPEHGLRYKPGLTASLDGGLLVSLLRTQASIMGIYRQSVETPQVIAKFRADYGIPDDVLIRLNDPENPFDGYSFTNGRMPFYLVTVVEGGV</sequence>
<keyword evidence="7" id="KW-0472">Membrane</keyword>
<dbReference type="PRINTS" id="PR00463">
    <property type="entry name" value="EP450I"/>
</dbReference>
<keyword evidence="5 6" id="KW-0349">Heme</keyword>
<evidence type="ECO:0000313" key="8">
    <source>
        <dbReference type="EMBL" id="RWR97193.1"/>
    </source>
</evidence>
<dbReference type="InterPro" id="IPR017972">
    <property type="entry name" value="Cyt_P450_CS"/>
</dbReference>
<keyword evidence="2 5" id="KW-0479">Metal-binding</keyword>
<dbReference type="GO" id="GO:0016705">
    <property type="term" value="F:oxidoreductase activity, acting on paired donors, with incorporation or reduction of molecular oxygen"/>
    <property type="evidence" value="ECO:0007669"/>
    <property type="project" value="InterPro"/>
</dbReference>
<evidence type="ECO:0000313" key="9">
    <source>
        <dbReference type="Proteomes" id="UP000283530"/>
    </source>
</evidence>
<dbReference type="GO" id="GO:0004497">
    <property type="term" value="F:monooxygenase activity"/>
    <property type="evidence" value="ECO:0007669"/>
    <property type="project" value="UniProtKB-KW"/>
</dbReference>
<keyword evidence="7" id="KW-1133">Transmembrane helix</keyword>
<dbReference type="PANTHER" id="PTHR24296">
    <property type="entry name" value="CYTOCHROME P450"/>
    <property type="match status" value="1"/>
</dbReference>
<reference evidence="8 9" key="1">
    <citation type="journal article" date="2019" name="Nat. Plants">
        <title>Stout camphor tree genome fills gaps in understanding of flowering plant genome evolution.</title>
        <authorList>
            <person name="Chaw S.M."/>
            <person name="Liu Y.C."/>
            <person name="Wu Y.W."/>
            <person name="Wang H.Y."/>
            <person name="Lin C.I."/>
            <person name="Wu C.S."/>
            <person name="Ke H.M."/>
            <person name="Chang L.Y."/>
            <person name="Hsu C.Y."/>
            <person name="Yang H.T."/>
            <person name="Sudianto E."/>
            <person name="Hsu M.H."/>
            <person name="Wu K.P."/>
            <person name="Wang L.N."/>
            <person name="Leebens-Mack J.H."/>
            <person name="Tsai I.J."/>
        </authorList>
    </citation>
    <scope>NUCLEOTIDE SEQUENCE [LARGE SCALE GENOMIC DNA]</scope>
    <source>
        <strain evidence="9">cv. Chaw 1501</strain>
        <tissue evidence="8">Young leaves</tissue>
    </source>
</reference>